<dbReference type="NCBIfam" id="TIGR00125">
    <property type="entry name" value="cyt_tran_rel"/>
    <property type="match status" value="1"/>
</dbReference>
<keyword evidence="1 9" id="KW-0963">Cytoplasm</keyword>
<dbReference type="InterPro" id="IPR001980">
    <property type="entry name" value="PPAT"/>
</dbReference>
<dbReference type="GO" id="GO:0004595">
    <property type="term" value="F:pantetheine-phosphate adenylyltransferase activity"/>
    <property type="evidence" value="ECO:0007669"/>
    <property type="project" value="UniProtKB-UniRule"/>
</dbReference>
<feature type="binding site" evidence="9">
    <location>
        <begin position="90"/>
        <end position="92"/>
    </location>
    <ligand>
        <name>ATP</name>
        <dbReference type="ChEBI" id="CHEBI:30616"/>
    </ligand>
</feature>
<dbReference type="PRINTS" id="PR01020">
    <property type="entry name" value="LPSBIOSNTHSS"/>
</dbReference>
<sequence>MKKKAVYAGSFDPPTNGHLYIIKRAAQLFDELDVAIGFNPVKQYTFSAPDRLALLRAVSKPYTNVTVGNLGNQLLVRYAQSIGARYVVRGIRSHDDYVFEHEIAMVMNKIAPEIEVVYMMPPAELAEVSSSLVKELWSADGAHDVVKQYVPDAVFEKMLQNKKTS</sequence>
<keyword evidence="4 9" id="KW-0547">Nucleotide-binding</keyword>
<dbReference type="Proteomes" id="UP000176952">
    <property type="component" value="Unassembled WGS sequence"/>
</dbReference>
<dbReference type="Gene3D" id="3.40.50.620">
    <property type="entry name" value="HUPs"/>
    <property type="match status" value="1"/>
</dbReference>
<evidence type="ECO:0000256" key="5">
    <source>
        <dbReference type="ARBA" id="ARBA00022840"/>
    </source>
</evidence>
<comment type="cofactor">
    <cofactor evidence="9">
        <name>Mg(2+)</name>
        <dbReference type="ChEBI" id="CHEBI:18420"/>
    </cofactor>
</comment>
<dbReference type="STRING" id="1798542.A3F54_05305"/>
<feature type="binding site" evidence="9">
    <location>
        <position position="42"/>
    </location>
    <ligand>
        <name>substrate</name>
    </ligand>
</feature>
<keyword evidence="5 9" id="KW-0067">ATP-binding</keyword>
<feature type="binding site" evidence="9">
    <location>
        <position position="75"/>
    </location>
    <ligand>
        <name>substrate</name>
    </ligand>
</feature>
<dbReference type="NCBIfam" id="TIGR01510">
    <property type="entry name" value="coaD_prev_kdtB"/>
    <property type="match status" value="1"/>
</dbReference>
<keyword evidence="7 9" id="KW-0173">Coenzyme A biosynthesis</keyword>
<evidence type="ECO:0000313" key="12">
    <source>
        <dbReference type="Proteomes" id="UP000176952"/>
    </source>
</evidence>
<dbReference type="EMBL" id="MHKD01000019">
    <property type="protein sequence ID" value="OGY83767.1"/>
    <property type="molecule type" value="Genomic_DNA"/>
</dbReference>
<evidence type="ECO:0000256" key="4">
    <source>
        <dbReference type="ARBA" id="ARBA00022741"/>
    </source>
</evidence>
<protein>
    <recommendedName>
        <fullName evidence="9">Phosphopantetheine adenylyltransferase</fullName>
        <ecNumber evidence="9">2.7.7.3</ecNumber>
    </recommendedName>
    <alternativeName>
        <fullName evidence="9">Dephospho-CoA pyrophosphorylase</fullName>
    </alternativeName>
    <alternativeName>
        <fullName evidence="9">Pantetheine-phosphate adenylyltransferase</fullName>
        <shortName evidence="9">PPAT</shortName>
    </alternativeName>
</protein>
<comment type="similarity">
    <text evidence="9">Belongs to the bacterial CoaD family.</text>
</comment>
<evidence type="ECO:0000256" key="8">
    <source>
        <dbReference type="ARBA" id="ARBA00029346"/>
    </source>
</evidence>
<dbReference type="InterPro" id="IPR004821">
    <property type="entry name" value="Cyt_trans-like"/>
</dbReference>
<dbReference type="InterPro" id="IPR014729">
    <property type="entry name" value="Rossmann-like_a/b/a_fold"/>
</dbReference>
<evidence type="ECO:0000256" key="2">
    <source>
        <dbReference type="ARBA" id="ARBA00022679"/>
    </source>
</evidence>
<comment type="subcellular location">
    <subcellularLocation>
        <location evidence="9">Cytoplasm</location>
    </subcellularLocation>
</comment>
<dbReference type="Pfam" id="PF01467">
    <property type="entry name" value="CTP_transf_like"/>
    <property type="match status" value="1"/>
</dbReference>
<dbReference type="GO" id="GO:0015937">
    <property type="term" value="P:coenzyme A biosynthetic process"/>
    <property type="evidence" value="ECO:0007669"/>
    <property type="project" value="UniProtKB-UniRule"/>
</dbReference>
<feature type="binding site" evidence="9">
    <location>
        <position position="10"/>
    </location>
    <ligand>
        <name>substrate</name>
    </ligand>
</feature>
<accession>A0A1G2B6A5</accession>
<proteinExistence type="inferred from homology"/>
<evidence type="ECO:0000256" key="7">
    <source>
        <dbReference type="ARBA" id="ARBA00022993"/>
    </source>
</evidence>
<keyword evidence="2 9" id="KW-0808">Transferase</keyword>
<comment type="caution">
    <text evidence="11">The sequence shown here is derived from an EMBL/GenBank/DDBJ whole genome shotgun (WGS) entry which is preliminary data.</text>
</comment>
<comment type="catalytic activity">
    <reaction evidence="8 9">
        <text>(R)-4'-phosphopantetheine + ATP + H(+) = 3'-dephospho-CoA + diphosphate</text>
        <dbReference type="Rhea" id="RHEA:19801"/>
        <dbReference type="ChEBI" id="CHEBI:15378"/>
        <dbReference type="ChEBI" id="CHEBI:30616"/>
        <dbReference type="ChEBI" id="CHEBI:33019"/>
        <dbReference type="ChEBI" id="CHEBI:57328"/>
        <dbReference type="ChEBI" id="CHEBI:61723"/>
        <dbReference type="EC" id="2.7.7.3"/>
    </reaction>
</comment>
<gene>
    <name evidence="9" type="primary">coaD</name>
    <name evidence="11" type="ORF">A3F54_05305</name>
</gene>
<comment type="function">
    <text evidence="9">Reversibly transfers an adenylyl group from ATP to 4'-phosphopantetheine, yielding dephospho-CoA (dPCoA) and pyrophosphate.</text>
</comment>
<feature type="binding site" evidence="9">
    <location>
        <position position="89"/>
    </location>
    <ligand>
        <name>substrate</name>
    </ligand>
</feature>
<keyword evidence="6 9" id="KW-0460">Magnesium</keyword>
<evidence type="ECO:0000256" key="9">
    <source>
        <dbReference type="HAMAP-Rule" id="MF_00151"/>
    </source>
</evidence>
<dbReference type="UniPathway" id="UPA00241">
    <property type="reaction ID" value="UER00355"/>
</dbReference>
<dbReference type="GO" id="GO:0005524">
    <property type="term" value="F:ATP binding"/>
    <property type="evidence" value="ECO:0007669"/>
    <property type="project" value="UniProtKB-KW"/>
</dbReference>
<comment type="subunit">
    <text evidence="9">Homohexamer.</text>
</comment>
<feature type="binding site" evidence="9">
    <location>
        <begin position="10"/>
        <end position="11"/>
    </location>
    <ligand>
        <name>ATP</name>
        <dbReference type="ChEBI" id="CHEBI:30616"/>
    </ligand>
</feature>
<dbReference type="HAMAP" id="MF_00151">
    <property type="entry name" value="PPAT_bact"/>
    <property type="match status" value="1"/>
</dbReference>
<organism evidence="11 12">
    <name type="scientific">Candidatus Kerfeldbacteria bacterium RIFCSPHIGHO2_12_FULL_48_17</name>
    <dbReference type="NCBI Taxonomy" id="1798542"/>
    <lineage>
        <taxon>Bacteria</taxon>
        <taxon>Candidatus Kerfeldiibacteriota</taxon>
    </lineage>
</organism>
<keyword evidence="3 9" id="KW-0548">Nucleotidyltransferase</keyword>
<dbReference type="EC" id="2.7.7.3" evidence="9"/>
<feature type="binding site" evidence="9">
    <location>
        <position position="100"/>
    </location>
    <ligand>
        <name>ATP</name>
        <dbReference type="ChEBI" id="CHEBI:30616"/>
    </ligand>
</feature>
<evidence type="ECO:0000256" key="6">
    <source>
        <dbReference type="ARBA" id="ARBA00022842"/>
    </source>
</evidence>
<dbReference type="PANTHER" id="PTHR21342">
    <property type="entry name" value="PHOSPHOPANTETHEINE ADENYLYLTRANSFERASE"/>
    <property type="match status" value="1"/>
</dbReference>
<evidence type="ECO:0000256" key="3">
    <source>
        <dbReference type="ARBA" id="ARBA00022695"/>
    </source>
</evidence>
<feature type="binding site" evidence="9">
    <location>
        <begin position="125"/>
        <end position="131"/>
    </location>
    <ligand>
        <name>ATP</name>
        <dbReference type="ChEBI" id="CHEBI:30616"/>
    </ligand>
</feature>
<dbReference type="SUPFAM" id="SSF52374">
    <property type="entry name" value="Nucleotidylyl transferase"/>
    <property type="match status" value="1"/>
</dbReference>
<name>A0A1G2B6A5_9BACT</name>
<dbReference type="AlphaFoldDB" id="A0A1G2B6A5"/>
<feature type="site" description="Transition state stabilizer" evidence="9">
    <location>
        <position position="18"/>
    </location>
</feature>
<evidence type="ECO:0000313" key="11">
    <source>
        <dbReference type="EMBL" id="OGY83767.1"/>
    </source>
</evidence>
<comment type="pathway">
    <text evidence="9">Cofactor biosynthesis; coenzyme A biosynthesis; CoA from (R)-pantothenate: step 4/5.</text>
</comment>
<dbReference type="GO" id="GO:0005737">
    <property type="term" value="C:cytoplasm"/>
    <property type="evidence" value="ECO:0007669"/>
    <property type="project" value="UniProtKB-SubCell"/>
</dbReference>
<feature type="binding site" evidence="9">
    <location>
        <position position="18"/>
    </location>
    <ligand>
        <name>ATP</name>
        <dbReference type="ChEBI" id="CHEBI:30616"/>
    </ligand>
</feature>
<dbReference type="PANTHER" id="PTHR21342:SF1">
    <property type="entry name" value="PHOSPHOPANTETHEINE ADENYLYLTRANSFERASE"/>
    <property type="match status" value="1"/>
</dbReference>
<reference evidence="11 12" key="1">
    <citation type="journal article" date="2016" name="Nat. Commun.">
        <title>Thousands of microbial genomes shed light on interconnected biogeochemical processes in an aquifer system.</title>
        <authorList>
            <person name="Anantharaman K."/>
            <person name="Brown C.T."/>
            <person name="Hug L.A."/>
            <person name="Sharon I."/>
            <person name="Castelle C.J."/>
            <person name="Probst A.J."/>
            <person name="Thomas B.C."/>
            <person name="Singh A."/>
            <person name="Wilkins M.J."/>
            <person name="Karaoz U."/>
            <person name="Brodie E.L."/>
            <person name="Williams K.H."/>
            <person name="Hubbard S.S."/>
            <person name="Banfield J.F."/>
        </authorList>
    </citation>
    <scope>NUCLEOTIDE SEQUENCE [LARGE SCALE GENOMIC DNA]</scope>
</reference>
<feature type="domain" description="Cytidyltransferase-like" evidence="10">
    <location>
        <begin position="6"/>
        <end position="135"/>
    </location>
</feature>
<evidence type="ECO:0000259" key="10">
    <source>
        <dbReference type="Pfam" id="PF01467"/>
    </source>
</evidence>
<evidence type="ECO:0000256" key="1">
    <source>
        <dbReference type="ARBA" id="ARBA00022490"/>
    </source>
</evidence>